<dbReference type="Gene3D" id="3.20.20.100">
    <property type="entry name" value="NADP-dependent oxidoreductase domain"/>
    <property type="match status" value="1"/>
</dbReference>
<gene>
    <name evidence="11" type="ORF">LPJ53_002263</name>
</gene>
<accession>A0A9W8CS08</accession>
<evidence type="ECO:0000256" key="4">
    <source>
        <dbReference type="ARBA" id="ARBA00022684"/>
    </source>
</evidence>
<dbReference type="GO" id="GO:0035226">
    <property type="term" value="F:glutamate-cysteine ligase catalytic subunit binding"/>
    <property type="evidence" value="ECO:0007669"/>
    <property type="project" value="InterPro"/>
</dbReference>
<organism evidence="11 12">
    <name type="scientific">Coemansia erecta</name>
    <dbReference type="NCBI Taxonomy" id="147472"/>
    <lineage>
        <taxon>Eukaryota</taxon>
        <taxon>Fungi</taxon>
        <taxon>Fungi incertae sedis</taxon>
        <taxon>Zoopagomycota</taxon>
        <taxon>Kickxellomycotina</taxon>
        <taxon>Kickxellomycetes</taxon>
        <taxon>Kickxellales</taxon>
        <taxon>Kickxellaceae</taxon>
        <taxon>Coemansia</taxon>
    </lineage>
</organism>
<dbReference type="Proteomes" id="UP001149813">
    <property type="component" value="Unassembled WGS sequence"/>
</dbReference>
<dbReference type="SUPFAM" id="SSF51430">
    <property type="entry name" value="NAD(P)-linked oxidoreductase"/>
    <property type="match status" value="1"/>
</dbReference>
<feature type="compositionally biased region" description="Polar residues" evidence="9">
    <location>
        <begin position="189"/>
        <end position="202"/>
    </location>
</feature>
<keyword evidence="4" id="KW-0317">Glutathione biosynthesis</keyword>
<dbReference type="Pfam" id="PF00248">
    <property type="entry name" value="Aldo_ket_red"/>
    <property type="match status" value="1"/>
</dbReference>
<dbReference type="GO" id="GO:0017109">
    <property type="term" value="C:glutamate-cysteine ligase complex"/>
    <property type="evidence" value="ECO:0007669"/>
    <property type="project" value="TreeGrafter"/>
</dbReference>
<evidence type="ECO:0000256" key="9">
    <source>
        <dbReference type="SAM" id="MobiDB-lite"/>
    </source>
</evidence>
<evidence type="ECO:0000256" key="6">
    <source>
        <dbReference type="ARBA" id="ARBA00031154"/>
    </source>
</evidence>
<dbReference type="EMBL" id="JANBOJ010000068">
    <property type="protein sequence ID" value="KAJ1723399.1"/>
    <property type="molecule type" value="Genomic_DNA"/>
</dbReference>
<comment type="pathway">
    <text evidence="1">Sulfur metabolism; glutathione biosynthesis; glutathione from L-cysteine and L-glutamate: step 1/2.</text>
</comment>
<evidence type="ECO:0000313" key="11">
    <source>
        <dbReference type="EMBL" id="KAJ1723399.1"/>
    </source>
</evidence>
<dbReference type="InterPro" id="IPR023210">
    <property type="entry name" value="NADP_OxRdtase_dom"/>
</dbReference>
<evidence type="ECO:0000256" key="2">
    <source>
        <dbReference type="ARBA" id="ARBA00008612"/>
    </source>
</evidence>
<comment type="subunit">
    <text evidence="3">Heterodimer of a catalytic heavy chain and a regulatory light chain.</text>
</comment>
<comment type="similarity">
    <text evidence="2">Belongs to the aldo/keto reductase family. Glutamate--cysteine ligase light chain subfamily.</text>
</comment>
<comment type="caution">
    <text evidence="11">The sequence shown here is derived from an EMBL/GenBank/DDBJ whole genome shotgun (WGS) entry which is preliminary data.</text>
</comment>
<evidence type="ECO:0000259" key="10">
    <source>
        <dbReference type="Pfam" id="PF00248"/>
    </source>
</evidence>
<protein>
    <recommendedName>
        <fullName evidence="7">GCS light chain</fullName>
    </recommendedName>
    <alternativeName>
        <fullName evidence="5">Gamma-ECS regulatory subunit</fullName>
    </alternativeName>
    <alternativeName>
        <fullName evidence="8">Gamma-glutamylcysteine synthetase regulatory subunit</fullName>
    </alternativeName>
    <alternativeName>
        <fullName evidence="6">Glutamate--cysteine ligase modifier subunit</fullName>
    </alternativeName>
</protein>
<evidence type="ECO:0000256" key="8">
    <source>
        <dbReference type="ARBA" id="ARBA00032926"/>
    </source>
</evidence>
<dbReference type="GO" id="GO:0006750">
    <property type="term" value="P:glutathione biosynthetic process"/>
    <property type="evidence" value="ECO:0007669"/>
    <property type="project" value="UniProtKB-KW"/>
</dbReference>
<evidence type="ECO:0000256" key="5">
    <source>
        <dbReference type="ARBA" id="ARBA00030406"/>
    </source>
</evidence>
<dbReference type="OrthoDB" id="5596051at2759"/>
<dbReference type="PANTHER" id="PTHR13295">
    <property type="entry name" value="GLUTAMATE CYSTEINE LIGASE REGULATORY SUBUNIT"/>
    <property type="match status" value="1"/>
</dbReference>
<reference evidence="11" key="1">
    <citation type="submission" date="2022-07" db="EMBL/GenBank/DDBJ databases">
        <title>Phylogenomic reconstructions and comparative analyses of Kickxellomycotina fungi.</title>
        <authorList>
            <person name="Reynolds N.K."/>
            <person name="Stajich J.E."/>
            <person name="Barry K."/>
            <person name="Grigoriev I.V."/>
            <person name="Crous P."/>
            <person name="Smith M.E."/>
        </authorList>
    </citation>
    <scope>NUCLEOTIDE SEQUENCE</scope>
    <source>
        <strain evidence="11">NBRC 32514</strain>
    </source>
</reference>
<dbReference type="AlphaFoldDB" id="A0A9W8CS08"/>
<dbReference type="GO" id="GO:0030234">
    <property type="term" value="F:enzyme regulator activity"/>
    <property type="evidence" value="ECO:0007669"/>
    <property type="project" value="TreeGrafter"/>
</dbReference>
<evidence type="ECO:0000256" key="7">
    <source>
        <dbReference type="ARBA" id="ARBA00031732"/>
    </source>
</evidence>
<evidence type="ECO:0000256" key="1">
    <source>
        <dbReference type="ARBA" id="ARBA00005006"/>
    </source>
</evidence>
<evidence type="ECO:0000256" key="3">
    <source>
        <dbReference type="ARBA" id="ARBA00011532"/>
    </source>
</evidence>
<dbReference type="InterPro" id="IPR032963">
    <property type="entry name" value="Gclm"/>
</dbReference>
<name>A0A9W8CS08_9FUNG</name>
<keyword evidence="12" id="KW-1185">Reference proteome</keyword>
<feature type="region of interest" description="Disordered" evidence="9">
    <location>
        <begin position="169"/>
        <end position="208"/>
    </location>
</feature>
<feature type="domain" description="NADP-dependent oxidoreductase" evidence="10">
    <location>
        <begin position="136"/>
        <end position="288"/>
    </location>
</feature>
<dbReference type="PANTHER" id="PTHR13295:SF4">
    <property type="entry name" value="GLUTAMATE--CYSTEINE LIGASE REGULATORY SUBUNIT"/>
    <property type="match status" value="1"/>
</dbReference>
<sequence length="380" mass="41894">MTRRRQEITEKVPTTPRKVVVYTDNLMTSNSARNTVTGESSSKELANSLAETLNTALVISTSFRFDPELNTLEILDPYNPRNNIQVKGITDYKVSVKVFMLPTAVDVKNRPSTVYVKQAMASVQRQLGAVKIDELVVSFAEISAQTPGGLNGSSSAASLIRPGTAQADSLLDQGRPLGSPGQAGISTIDDANNDTSTTGSRTSNDDSESDMSRYLKVWRLLNRFKRSGDASKIGISDVTKSQLEQLCQQSEIKPDIVQIRLNLNDPSDQSLDDELRAYAKEQGISVSAHADEPVILSDRTFQMLASDFKINERFPTTEVAPQGYKMDFMRPRWVANYTVMQTKRGLVANRGYIAMASSDCVLDPNRISPRPKYSMFGGFL</sequence>
<dbReference type="InterPro" id="IPR036812">
    <property type="entry name" value="NAD(P)_OxRdtase_dom_sf"/>
</dbReference>
<evidence type="ECO:0000313" key="12">
    <source>
        <dbReference type="Proteomes" id="UP001149813"/>
    </source>
</evidence>
<proteinExistence type="inferred from homology"/>